<sequence>MDPMPTDLHTSLNTCAAPLNSLNAAQLNPGAAALAKINAALR</sequence>
<gene>
    <name evidence="1" type="ORF">GALL_460910</name>
</gene>
<proteinExistence type="predicted"/>
<protein>
    <submittedName>
        <fullName evidence="1">Uncharacterized protein</fullName>
    </submittedName>
</protein>
<comment type="caution">
    <text evidence="1">The sequence shown here is derived from an EMBL/GenBank/DDBJ whole genome shotgun (WGS) entry which is preliminary data.</text>
</comment>
<accession>A0A1J5PWT7</accession>
<dbReference type="AlphaFoldDB" id="A0A1J5PWT7"/>
<name>A0A1J5PWT7_9ZZZZ</name>
<evidence type="ECO:0000313" key="1">
    <source>
        <dbReference type="EMBL" id="OIQ72287.1"/>
    </source>
</evidence>
<reference evidence="1" key="1">
    <citation type="submission" date="2016-10" db="EMBL/GenBank/DDBJ databases">
        <title>Sequence of Gallionella enrichment culture.</title>
        <authorList>
            <person name="Poehlein A."/>
            <person name="Muehling M."/>
            <person name="Daniel R."/>
        </authorList>
    </citation>
    <scope>NUCLEOTIDE SEQUENCE</scope>
</reference>
<dbReference type="EMBL" id="MLJW01003339">
    <property type="protein sequence ID" value="OIQ72287.1"/>
    <property type="molecule type" value="Genomic_DNA"/>
</dbReference>
<organism evidence="1">
    <name type="scientific">mine drainage metagenome</name>
    <dbReference type="NCBI Taxonomy" id="410659"/>
    <lineage>
        <taxon>unclassified sequences</taxon>
        <taxon>metagenomes</taxon>
        <taxon>ecological metagenomes</taxon>
    </lineage>
</organism>